<evidence type="ECO:0000313" key="1">
    <source>
        <dbReference type="EMBL" id="GAN54980.1"/>
    </source>
</evidence>
<dbReference type="STRING" id="1231623.Tasa_035_015"/>
<keyword evidence="2" id="KW-1185">Reference proteome</keyword>
<sequence length="126" mass="13777">MLNRVESGPTLRLDKAIERNIADAPDAPTAVEMQGFQAAISGRDVRPEGIDPPGVIGALFTHIMPRISNPSILQLDRRQTLLQRLEARAVSRGDSAPVVPGGLESVRLELRNIEHLRRQRDSLIGG</sequence>
<accession>A0A0D6MNI8</accession>
<organism evidence="1 2">
    <name type="scientific">Tanticharoenia sakaeratensis NBRC 103193</name>
    <dbReference type="NCBI Taxonomy" id="1231623"/>
    <lineage>
        <taxon>Bacteria</taxon>
        <taxon>Pseudomonadati</taxon>
        <taxon>Pseudomonadota</taxon>
        <taxon>Alphaproteobacteria</taxon>
        <taxon>Acetobacterales</taxon>
        <taxon>Acetobacteraceae</taxon>
        <taxon>Tanticharoenia</taxon>
    </lineage>
</organism>
<proteinExistence type="predicted"/>
<evidence type="ECO:0000313" key="2">
    <source>
        <dbReference type="Proteomes" id="UP000032679"/>
    </source>
</evidence>
<gene>
    <name evidence="1" type="ORF">Tasa_035_015</name>
</gene>
<name>A0A0D6MNI8_9PROT</name>
<comment type="caution">
    <text evidence="1">The sequence shown here is derived from an EMBL/GenBank/DDBJ whole genome shotgun (WGS) entry which is preliminary data.</text>
</comment>
<dbReference type="AlphaFoldDB" id="A0A0D6MNI8"/>
<dbReference type="Proteomes" id="UP000032679">
    <property type="component" value="Unassembled WGS sequence"/>
</dbReference>
<protein>
    <submittedName>
        <fullName evidence="1">Uncharacterized protein</fullName>
    </submittedName>
</protein>
<dbReference type="EMBL" id="BALE01000035">
    <property type="protein sequence ID" value="GAN54980.1"/>
    <property type="molecule type" value="Genomic_DNA"/>
</dbReference>
<reference evidence="1 2" key="1">
    <citation type="submission" date="2012-10" db="EMBL/GenBank/DDBJ databases">
        <title>Genome sequencing of Tanticharoenia sakaeratensis NBRC 103193.</title>
        <authorList>
            <person name="Azuma Y."/>
            <person name="Hadano H."/>
            <person name="Hirakawa H."/>
            <person name="Matsushita K."/>
        </authorList>
    </citation>
    <scope>NUCLEOTIDE SEQUENCE [LARGE SCALE GENOMIC DNA]</scope>
    <source>
        <strain evidence="1 2">NBRC 103193</strain>
    </source>
</reference>